<reference evidence="2 3" key="1">
    <citation type="submission" date="2020-04" db="EMBL/GenBank/DDBJ databases">
        <title>Novel species.</title>
        <authorList>
            <person name="Teo W.F.A."/>
            <person name="Lipun K."/>
            <person name="Srisuk N."/>
            <person name="Duangmal K."/>
        </authorList>
    </citation>
    <scope>NUCLEOTIDE SEQUENCE [LARGE SCALE GENOMIC DNA]</scope>
    <source>
        <strain evidence="2 3">K13G38</strain>
    </source>
</reference>
<keyword evidence="3" id="KW-1185">Reference proteome</keyword>
<evidence type="ECO:0000313" key="3">
    <source>
        <dbReference type="Proteomes" id="UP000715441"/>
    </source>
</evidence>
<name>A0ABX1JIH3_9PSEU</name>
<sequence length="76" mass="8174">MNPLRSLIHATSPGTRSVVMDLKFVRCANTLPAGHGCPMFATHAPRAIAILADRAASHGRVRPDEQRGLSELVSRS</sequence>
<organism evidence="2 3">
    <name type="scientific">Amycolatopsis acididurans</name>
    <dbReference type="NCBI Taxonomy" id="2724524"/>
    <lineage>
        <taxon>Bacteria</taxon>
        <taxon>Bacillati</taxon>
        <taxon>Actinomycetota</taxon>
        <taxon>Actinomycetes</taxon>
        <taxon>Pseudonocardiales</taxon>
        <taxon>Pseudonocardiaceae</taxon>
        <taxon>Amycolatopsis</taxon>
    </lineage>
</organism>
<protein>
    <submittedName>
        <fullName evidence="2">Uncharacterized protein</fullName>
    </submittedName>
</protein>
<gene>
    <name evidence="2" type="ORF">HFP15_36720</name>
</gene>
<evidence type="ECO:0000256" key="1">
    <source>
        <dbReference type="SAM" id="MobiDB-lite"/>
    </source>
</evidence>
<feature type="region of interest" description="Disordered" evidence="1">
    <location>
        <begin position="56"/>
        <end position="76"/>
    </location>
</feature>
<accession>A0ABX1JIH3</accession>
<evidence type="ECO:0000313" key="2">
    <source>
        <dbReference type="EMBL" id="NKQ58411.1"/>
    </source>
</evidence>
<comment type="caution">
    <text evidence="2">The sequence shown here is derived from an EMBL/GenBank/DDBJ whole genome shotgun (WGS) entry which is preliminary data.</text>
</comment>
<dbReference type="RefSeq" id="WP_168522204.1">
    <property type="nucleotide sequence ID" value="NZ_JAAXLS010000055.1"/>
</dbReference>
<dbReference type="EMBL" id="JAAXLS010000055">
    <property type="protein sequence ID" value="NKQ58411.1"/>
    <property type="molecule type" value="Genomic_DNA"/>
</dbReference>
<proteinExistence type="predicted"/>
<dbReference type="Proteomes" id="UP000715441">
    <property type="component" value="Unassembled WGS sequence"/>
</dbReference>